<dbReference type="AlphaFoldDB" id="A0A6G9XQB0"/>
<protein>
    <recommendedName>
        <fullName evidence="3">Asp23/Gls24 family envelope stress response protein</fullName>
    </recommendedName>
</protein>
<dbReference type="Proteomes" id="UP000501705">
    <property type="component" value="Chromosome"/>
</dbReference>
<gene>
    <name evidence="1" type="ORF">F5X71_13005</name>
</gene>
<evidence type="ECO:0008006" key="3">
    <source>
        <dbReference type="Google" id="ProtNLM"/>
    </source>
</evidence>
<evidence type="ECO:0000313" key="1">
    <source>
        <dbReference type="EMBL" id="QIS03108.1"/>
    </source>
</evidence>
<reference evidence="1 2" key="1">
    <citation type="journal article" date="2019" name="ACS Chem. Biol.">
        <title>Identification and Mobilization of a Cryptic Antibiotic Biosynthesis Gene Locus from a Human-Pathogenic Nocardia Isolate.</title>
        <authorList>
            <person name="Herisse M."/>
            <person name="Ishida K."/>
            <person name="Porter J.L."/>
            <person name="Howden B."/>
            <person name="Hertweck C."/>
            <person name="Stinear T.P."/>
            <person name="Pidot S.J."/>
        </authorList>
    </citation>
    <scope>NUCLEOTIDE SEQUENCE [LARGE SCALE GENOMIC DNA]</scope>
    <source>
        <strain evidence="1 2">AUSMDU00024985</strain>
    </source>
</reference>
<dbReference type="EMBL" id="CP046171">
    <property type="protein sequence ID" value="QIS03108.1"/>
    <property type="molecule type" value="Genomic_DNA"/>
</dbReference>
<proteinExistence type="predicted"/>
<sequence length="106" mass="11163">MNSSGEVIAAILAALDTIDGLRPANTLGTEPPAWWPWDARGFAVDLTPTRVEVRVTAAQLPLTPLLDKAGEAVRAALAGTPWSDARVRLVVTELDAAAFDGEGRVT</sequence>
<name>A0A6G9XQB0_NOCBR</name>
<organism evidence="1 2">
    <name type="scientific">Nocardia brasiliensis</name>
    <dbReference type="NCBI Taxonomy" id="37326"/>
    <lineage>
        <taxon>Bacteria</taxon>
        <taxon>Bacillati</taxon>
        <taxon>Actinomycetota</taxon>
        <taxon>Actinomycetes</taxon>
        <taxon>Mycobacteriales</taxon>
        <taxon>Nocardiaceae</taxon>
        <taxon>Nocardia</taxon>
    </lineage>
</organism>
<dbReference type="RefSeq" id="WP_167462176.1">
    <property type="nucleotide sequence ID" value="NZ_CP046171.1"/>
</dbReference>
<evidence type="ECO:0000313" key="2">
    <source>
        <dbReference type="Proteomes" id="UP000501705"/>
    </source>
</evidence>
<accession>A0A6G9XQB0</accession>